<accession>A0A8C7ZJ68</accession>
<dbReference type="Ensembl" id="ENSOSIT00000046698.1">
    <property type="protein sequence ID" value="ENSOSIP00000044380.1"/>
    <property type="gene ID" value="ENSOSIG00000021220.1"/>
</dbReference>
<dbReference type="PROSITE" id="PS51257">
    <property type="entry name" value="PROKAR_LIPOPROTEIN"/>
    <property type="match status" value="1"/>
</dbReference>
<name>A0A8C7ZJ68_9TELE</name>
<sequence>MKANRIHVPFTTYTPGGLMSCRRPEQKTGENVCGGTGAKHFHRRRDTHKLQHVPVEDVVVGEALPVEEVPEELPQVGVVGFVVEPQRAAQVQVGGELGWESQKRLKHRSEDFLFPGIPSRFLLTGFRQTGKRSAAVSSSAF</sequence>
<organism evidence="1 2">
    <name type="scientific">Oryzias sinensis</name>
    <name type="common">Chinese medaka</name>
    <dbReference type="NCBI Taxonomy" id="183150"/>
    <lineage>
        <taxon>Eukaryota</taxon>
        <taxon>Metazoa</taxon>
        <taxon>Chordata</taxon>
        <taxon>Craniata</taxon>
        <taxon>Vertebrata</taxon>
        <taxon>Euteleostomi</taxon>
        <taxon>Actinopterygii</taxon>
        <taxon>Neopterygii</taxon>
        <taxon>Teleostei</taxon>
        <taxon>Neoteleostei</taxon>
        <taxon>Acanthomorphata</taxon>
        <taxon>Ovalentaria</taxon>
        <taxon>Atherinomorphae</taxon>
        <taxon>Beloniformes</taxon>
        <taxon>Adrianichthyidae</taxon>
        <taxon>Oryziinae</taxon>
        <taxon>Oryzias</taxon>
    </lineage>
</organism>
<dbReference type="Proteomes" id="UP000694383">
    <property type="component" value="Unplaced"/>
</dbReference>
<dbReference type="GeneTree" id="ENSGT00910000147748"/>
<proteinExistence type="predicted"/>
<reference evidence="1" key="2">
    <citation type="submission" date="2025-09" db="UniProtKB">
        <authorList>
            <consortium name="Ensembl"/>
        </authorList>
    </citation>
    <scope>IDENTIFICATION</scope>
</reference>
<protein>
    <submittedName>
        <fullName evidence="1">Uncharacterized protein</fullName>
    </submittedName>
</protein>
<evidence type="ECO:0000313" key="1">
    <source>
        <dbReference type="Ensembl" id="ENSOSIP00000044380.1"/>
    </source>
</evidence>
<reference evidence="1" key="1">
    <citation type="submission" date="2025-08" db="UniProtKB">
        <authorList>
            <consortium name="Ensembl"/>
        </authorList>
    </citation>
    <scope>IDENTIFICATION</scope>
</reference>
<keyword evidence="2" id="KW-1185">Reference proteome</keyword>
<dbReference type="AlphaFoldDB" id="A0A8C7ZJ68"/>
<evidence type="ECO:0000313" key="2">
    <source>
        <dbReference type="Proteomes" id="UP000694383"/>
    </source>
</evidence>